<name>A0A931DK19_9ACTN</name>
<accession>A0A931DK19</accession>
<dbReference type="InterPro" id="IPR017517">
    <property type="entry name" value="Maleyloyr_isom"/>
</dbReference>
<dbReference type="AlphaFoldDB" id="A0A931DK19"/>
<feature type="compositionally biased region" description="Low complexity" evidence="1">
    <location>
        <begin position="15"/>
        <end position="48"/>
    </location>
</feature>
<protein>
    <submittedName>
        <fullName evidence="2">Uncharacterized protein (TIGR03085 family)</fullName>
    </submittedName>
</protein>
<dbReference type="NCBIfam" id="TIGR03085">
    <property type="entry name" value="TIGR03085 family metal-binding protein"/>
    <property type="match status" value="1"/>
</dbReference>
<feature type="region of interest" description="Disordered" evidence="1">
    <location>
        <begin position="1"/>
        <end position="48"/>
    </location>
</feature>
<comment type="caution">
    <text evidence="2">The sequence shown here is derived from an EMBL/GenBank/DDBJ whole genome shotgun (WGS) entry which is preliminary data.</text>
</comment>
<feature type="compositionally biased region" description="Basic residues" evidence="1">
    <location>
        <begin position="212"/>
        <end position="224"/>
    </location>
</feature>
<dbReference type="SUPFAM" id="SSF109854">
    <property type="entry name" value="DinB/YfiT-like putative metalloenzymes"/>
    <property type="match status" value="1"/>
</dbReference>
<proteinExistence type="predicted"/>
<dbReference type="NCBIfam" id="TIGR03083">
    <property type="entry name" value="maleylpyruvate isomerase family mycothiol-dependent enzyme"/>
    <property type="match status" value="1"/>
</dbReference>
<dbReference type="RefSeq" id="WP_197011173.1">
    <property type="nucleotide sequence ID" value="NZ_BAABES010000020.1"/>
</dbReference>
<reference evidence="2" key="1">
    <citation type="submission" date="2020-11" db="EMBL/GenBank/DDBJ databases">
        <title>Sequencing the genomes of 1000 actinobacteria strains.</title>
        <authorList>
            <person name="Klenk H.-P."/>
        </authorList>
    </citation>
    <scope>NUCLEOTIDE SEQUENCE</scope>
    <source>
        <strain evidence="2">DSM 43175</strain>
    </source>
</reference>
<feature type="region of interest" description="Disordered" evidence="1">
    <location>
        <begin position="209"/>
        <end position="244"/>
    </location>
</feature>
<feature type="compositionally biased region" description="Gly residues" evidence="1">
    <location>
        <begin position="229"/>
        <end position="244"/>
    </location>
</feature>
<organism evidence="2 3">
    <name type="scientific">Actinomadura viridis</name>
    <dbReference type="NCBI Taxonomy" id="58110"/>
    <lineage>
        <taxon>Bacteria</taxon>
        <taxon>Bacillati</taxon>
        <taxon>Actinomycetota</taxon>
        <taxon>Actinomycetes</taxon>
        <taxon>Streptosporangiales</taxon>
        <taxon>Thermomonosporaceae</taxon>
        <taxon>Actinomadura</taxon>
    </lineage>
</organism>
<evidence type="ECO:0000313" key="2">
    <source>
        <dbReference type="EMBL" id="MBG6088455.1"/>
    </source>
</evidence>
<gene>
    <name evidence="2" type="ORF">IW256_002568</name>
</gene>
<sequence>MKPSSSRGSGRDPGPGDAPASEQVSPGAGADPGTDPGTGAAARAGAGPVRRERELLCDALLDAGPGAPTECEGWTAADLAAHLVVREGRPDALPGILLRPLAFHTERIRRRTVREIPFERSVDRIRRGPPKWSPYAVPGVDKIANTVEFFVHHEDVRRARPDWEPRSLSPALEELLWARIKIARFALRKVPVEVTLIRPDGRSLRIPAARRGVSRRSARARARSAARPGGKGPSAPRGGGAGGGVRVHGPVGELILWALGRTDVARVRLTGAREAVNVLKETGWRL</sequence>
<evidence type="ECO:0000313" key="3">
    <source>
        <dbReference type="Proteomes" id="UP000614047"/>
    </source>
</evidence>
<dbReference type="Proteomes" id="UP000614047">
    <property type="component" value="Unassembled WGS sequence"/>
</dbReference>
<dbReference type="InterPro" id="IPR034660">
    <property type="entry name" value="DinB/YfiT-like"/>
</dbReference>
<dbReference type="InterPro" id="IPR017519">
    <property type="entry name" value="CHP03085"/>
</dbReference>
<keyword evidence="3" id="KW-1185">Reference proteome</keyword>
<evidence type="ECO:0000256" key="1">
    <source>
        <dbReference type="SAM" id="MobiDB-lite"/>
    </source>
</evidence>
<dbReference type="EMBL" id="JADOUA010000001">
    <property type="protein sequence ID" value="MBG6088455.1"/>
    <property type="molecule type" value="Genomic_DNA"/>
</dbReference>